<feature type="region of interest" description="Disordered" evidence="1">
    <location>
        <begin position="122"/>
        <end position="172"/>
    </location>
</feature>
<gene>
    <name evidence="2" type="ORF">F0U60_33835</name>
</gene>
<keyword evidence="3" id="KW-1185">Reference proteome</keyword>
<sequence>MKVDGRNEAAPAQPASDKERFQEALKKAHPEDTKAPVAPARAGPTVRAAITPTRGATGTVATHALVRTPRQGAFASAEHLGQVRQGLNVEAHRLRDVRGEAHQTNQEQVRQRVTDLIARELVREPRSEPVAPRPPPPSLTQEPLPPMPPVEATSATGGASPGGASARAVEPQNPEVRVQATLELIEKIEVFVKSQRPALAMRLGGALDATVEVERTGEREVALRIQGRRGPLPQKELARIRDALAERGLKLSAFHSS</sequence>
<dbReference type="Proteomes" id="UP001611383">
    <property type="component" value="Chromosome"/>
</dbReference>
<dbReference type="EMBL" id="CP043494">
    <property type="protein sequence ID" value="WNG48550.1"/>
    <property type="molecule type" value="Genomic_DNA"/>
</dbReference>
<evidence type="ECO:0000256" key="1">
    <source>
        <dbReference type="SAM" id="MobiDB-lite"/>
    </source>
</evidence>
<evidence type="ECO:0008006" key="4">
    <source>
        <dbReference type="Google" id="ProtNLM"/>
    </source>
</evidence>
<accession>A0ABY9WZJ4</accession>
<organism evidence="2 3">
    <name type="scientific">Archangium minus</name>
    <dbReference type="NCBI Taxonomy" id="83450"/>
    <lineage>
        <taxon>Bacteria</taxon>
        <taxon>Pseudomonadati</taxon>
        <taxon>Myxococcota</taxon>
        <taxon>Myxococcia</taxon>
        <taxon>Myxococcales</taxon>
        <taxon>Cystobacterineae</taxon>
        <taxon>Archangiaceae</taxon>
        <taxon>Archangium</taxon>
    </lineage>
</organism>
<reference evidence="2 3" key="1">
    <citation type="submission" date="2019-08" db="EMBL/GenBank/DDBJ databases">
        <title>Archangium and Cystobacter genomes.</title>
        <authorList>
            <person name="Chen I.-C.K."/>
            <person name="Wielgoss S."/>
        </authorList>
    </citation>
    <scope>NUCLEOTIDE SEQUENCE [LARGE SCALE GENOMIC DNA]</scope>
    <source>
        <strain evidence="2 3">Cbm 6</strain>
    </source>
</reference>
<protein>
    <recommendedName>
        <fullName evidence="4">Flagellar hook-length control protein FliK</fullName>
    </recommendedName>
</protein>
<feature type="compositionally biased region" description="Low complexity" evidence="1">
    <location>
        <begin position="152"/>
        <end position="168"/>
    </location>
</feature>
<dbReference type="RefSeq" id="WP_395806182.1">
    <property type="nucleotide sequence ID" value="NZ_CP043494.1"/>
</dbReference>
<evidence type="ECO:0000313" key="2">
    <source>
        <dbReference type="EMBL" id="WNG48550.1"/>
    </source>
</evidence>
<feature type="region of interest" description="Disordered" evidence="1">
    <location>
        <begin position="1"/>
        <end position="44"/>
    </location>
</feature>
<proteinExistence type="predicted"/>
<feature type="compositionally biased region" description="Basic and acidic residues" evidence="1">
    <location>
        <begin position="16"/>
        <end position="34"/>
    </location>
</feature>
<feature type="compositionally biased region" description="Pro residues" evidence="1">
    <location>
        <begin position="131"/>
        <end position="149"/>
    </location>
</feature>
<evidence type="ECO:0000313" key="3">
    <source>
        <dbReference type="Proteomes" id="UP001611383"/>
    </source>
</evidence>
<name>A0ABY9WZJ4_9BACT</name>